<evidence type="ECO:0000256" key="4">
    <source>
        <dbReference type="ARBA" id="ARBA00022729"/>
    </source>
</evidence>
<protein>
    <submittedName>
        <fullName evidence="10">Nicalin-1</fullName>
    </submittedName>
</protein>
<dbReference type="GO" id="GO:0009966">
    <property type="term" value="P:regulation of signal transduction"/>
    <property type="evidence" value="ECO:0007669"/>
    <property type="project" value="InterPro"/>
</dbReference>
<evidence type="ECO:0000256" key="3">
    <source>
        <dbReference type="ARBA" id="ARBA00022692"/>
    </source>
</evidence>
<organism evidence="10">
    <name type="scientific">Sesamum calycinum</name>
    <dbReference type="NCBI Taxonomy" id="2727403"/>
    <lineage>
        <taxon>Eukaryota</taxon>
        <taxon>Viridiplantae</taxon>
        <taxon>Streptophyta</taxon>
        <taxon>Embryophyta</taxon>
        <taxon>Tracheophyta</taxon>
        <taxon>Spermatophyta</taxon>
        <taxon>Magnoliopsida</taxon>
        <taxon>eudicotyledons</taxon>
        <taxon>Gunneridae</taxon>
        <taxon>Pentapetalae</taxon>
        <taxon>asterids</taxon>
        <taxon>lamiids</taxon>
        <taxon>Lamiales</taxon>
        <taxon>Pedaliaceae</taxon>
        <taxon>Sesamum</taxon>
    </lineage>
</organism>
<keyword evidence="7 9" id="KW-0472">Membrane</keyword>
<keyword evidence="6 9" id="KW-1133">Transmembrane helix</keyword>
<dbReference type="InterPro" id="IPR016574">
    <property type="entry name" value="Nicalin"/>
</dbReference>
<dbReference type="GO" id="GO:0005789">
    <property type="term" value="C:endoplasmic reticulum membrane"/>
    <property type="evidence" value="ECO:0007669"/>
    <property type="project" value="UniProtKB-SubCell"/>
</dbReference>
<comment type="caution">
    <text evidence="10">The sequence shown here is derived from an EMBL/GenBank/DDBJ whole genome shotgun (WGS) entry which is preliminary data.</text>
</comment>
<keyword evidence="5" id="KW-0256">Endoplasmic reticulum</keyword>
<evidence type="ECO:0000256" key="2">
    <source>
        <dbReference type="ARBA" id="ARBA00007717"/>
    </source>
</evidence>
<reference evidence="10" key="1">
    <citation type="submission" date="2020-06" db="EMBL/GenBank/DDBJ databases">
        <authorList>
            <person name="Li T."/>
            <person name="Hu X."/>
            <person name="Zhang T."/>
            <person name="Song X."/>
            <person name="Zhang H."/>
            <person name="Dai N."/>
            <person name="Sheng W."/>
            <person name="Hou X."/>
            <person name="Wei L."/>
        </authorList>
    </citation>
    <scope>NUCLEOTIDE SEQUENCE</scope>
    <source>
        <strain evidence="10">KEN8</strain>
        <tissue evidence="10">Leaf</tissue>
    </source>
</reference>
<dbReference type="SUPFAM" id="SSF53187">
    <property type="entry name" value="Zn-dependent exopeptidases"/>
    <property type="match status" value="1"/>
</dbReference>
<evidence type="ECO:0000313" key="10">
    <source>
        <dbReference type="EMBL" id="KAL0390660.1"/>
    </source>
</evidence>
<comment type="similarity">
    <text evidence="2">Belongs to the nicastrin family.</text>
</comment>
<evidence type="ECO:0000256" key="7">
    <source>
        <dbReference type="ARBA" id="ARBA00023136"/>
    </source>
</evidence>
<evidence type="ECO:0000256" key="6">
    <source>
        <dbReference type="ARBA" id="ARBA00022989"/>
    </source>
</evidence>
<reference evidence="10" key="2">
    <citation type="journal article" date="2024" name="Plant">
        <title>Genomic evolution and insights into agronomic trait innovations of Sesamum species.</title>
        <authorList>
            <person name="Miao H."/>
            <person name="Wang L."/>
            <person name="Qu L."/>
            <person name="Liu H."/>
            <person name="Sun Y."/>
            <person name="Le M."/>
            <person name="Wang Q."/>
            <person name="Wei S."/>
            <person name="Zheng Y."/>
            <person name="Lin W."/>
            <person name="Duan Y."/>
            <person name="Cao H."/>
            <person name="Xiong S."/>
            <person name="Wang X."/>
            <person name="Wei L."/>
            <person name="Li C."/>
            <person name="Ma Q."/>
            <person name="Ju M."/>
            <person name="Zhao R."/>
            <person name="Li G."/>
            <person name="Mu C."/>
            <person name="Tian Q."/>
            <person name="Mei H."/>
            <person name="Zhang T."/>
            <person name="Gao T."/>
            <person name="Zhang H."/>
        </authorList>
    </citation>
    <scope>NUCLEOTIDE SEQUENCE</scope>
    <source>
        <strain evidence="10">KEN8</strain>
    </source>
</reference>
<sequence>MAEYIGQRKPLGGLLLLLPPVSSPQHTDIGGGADHDSAKELVKEVLIEVERLLIHANIPYPVYFGFEDEHVNAMLADIKKNDATGQPATATTGGYKLVVAAPEPRKIASPTIANIQALSVGSDSNGSGVVALLEIARLFSILYSNPKTRGSYNLLFALTSGGPYNYNGTHKGFSSVSEELGLKVGLKHKKINISNPRVAWEHEQFSRLRVTAATLSELSVAPDFLEATGGLSDNRNFVDEASIRQSVKLVAESLARHIYGQQGKNTDIFADDSSLSLNPSYIRSWLEFLSTTPRMAPFLSKNDPLIMALKQELADHTVEVNIQQEVLDGMFTFYDSTSGRLHIYQVASVTFDLLLLLVLGSYLITLFSFLVSITRGLDDLISLFRRPTSRKSLHGRLTEGELMTQSTALVGYLCYPSLVMVV</sequence>
<accession>A0AAW2SF11</accession>
<dbReference type="PROSITE" id="PS00018">
    <property type="entry name" value="EF_HAND_1"/>
    <property type="match status" value="1"/>
</dbReference>
<proteinExistence type="inferred from homology"/>
<keyword evidence="3 9" id="KW-0812">Transmembrane</keyword>
<dbReference type="Gene3D" id="3.40.630.10">
    <property type="entry name" value="Zn peptidases"/>
    <property type="match status" value="1"/>
</dbReference>
<name>A0AAW2SF11_9LAMI</name>
<feature type="transmembrane region" description="Helical" evidence="9">
    <location>
        <begin position="353"/>
        <end position="377"/>
    </location>
</feature>
<dbReference type="AlphaFoldDB" id="A0AAW2SF11"/>
<evidence type="ECO:0000256" key="5">
    <source>
        <dbReference type="ARBA" id="ARBA00022824"/>
    </source>
</evidence>
<evidence type="ECO:0000256" key="1">
    <source>
        <dbReference type="ARBA" id="ARBA00004389"/>
    </source>
</evidence>
<evidence type="ECO:0000256" key="9">
    <source>
        <dbReference type="SAM" id="Phobius"/>
    </source>
</evidence>
<dbReference type="PANTHER" id="PTHR31826">
    <property type="entry name" value="NICALIN"/>
    <property type="match status" value="1"/>
</dbReference>
<keyword evidence="8" id="KW-0325">Glycoprotein</keyword>
<comment type="subcellular location">
    <subcellularLocation>
        <location evidence="1">Endoplasmic reticulum membrane</location>
        <topology evidence="1">Single-pass membrane protein</topology>
    </subcellularLocation>
</comment>
<dbReference type="InterPro" id="IPR018247">
    <property type="entry name" value="EF_Hand_1_Ca_BS"/>
</dbReference>
<keyword evidence="4" id="KW-0732">Signal</keyword>
<gene>
    <name evidence="10" type="ORF">Scaly_0423100</name>
</gene>
<dbReference type="EMBL" id="JACGWM010000002">
    <property type="protein sequence ID" value="KAL0390660.1"/>
    <property type="molecule type" value="Genomic_DNA"/>
</dbReference>
<evidence type="ECO:0000256" key="8">
    <source>
        <dbReference type="ARBA" id="ARBA00023180"/>
    </source>
</evidence>